<reference evidence="2" key="1">
    <citation type="submission" date="2022-12" db="EMBL/GenBank/DDBJ databases">
        <authorList>
            <person name="Ruckert C."/>
            <person name="Busche T."/>
            <person name="Kalinowski J."/>
            <person name="Wittmann C."/>
        </authorList>
    </citation>
    <scope>NUCLEOTIDE SEQUENCE</scope>
    <source>
        <strain evidence="2">DSM 40467</strain>
    </source>
</reference>
<name>A0ABY7KQ24_9ACTN</name>
<keyword evidence="3" id="KW-1185">Reference proteome</keyword>
<accession>A0ABY7KQ24</accession>
<dbReference type="EMBL" id="CP114413">
    <property type="protein sequence ID" value="WAZ26669.1"/>
    <property type="molecule type" value="Genomic_DNA"/>
</dbReference>
<feature type="region of interest" description="Disordered" evidence="1">
    <location>
        <begin position="147"/>
        <end position="181"/>
    </location>
</feature>
<dbReference type="Proteomes" id="UP001164439">
    <property type="component" value="Chromosome"/>
</dbReference>
<evidence type="ECO:0000313" key="3">
    <source>
        <dbReference type="Proteomes" id="UP001164439"/>
    </source>
</evidence>
<evidence type="ECO:0000313" key="2">
    <source>
        <dbReference type="EMBL" id="WAZ26669.1"/>
    </source>
</evidence>
<sequence length="291" mass="30985">MLTVVAAQEPQVVLTCAPAPVGTVIYEARGNPLALLELSQATMPGPWPRRAGPDPQAVTRKIEEAFLERVASLPDATRLLLLVAAAEPLGDAPLRWRAADRLNITKTAAVPAHAADLLEIGVRVRFRHPLVRSAVYTSASLSDRRRAHAALAQSTSPTDDPDRRAWHSGQAASGPDENAAADLEASADGALARGWVSAAGAFLELSATLPPEPELRINRTLRTAQAMRDAGAPQRALSLLSSIDTGVLKPLHSVRADWLRAQIAYEARRDDAAVSLLLQAAYGGSQRRHGA</sequence>
<protein>
    <submittedName>
        <fullName evidence="2">Uncharacterized protein</fullName>
    </submittedName>
</protein>
<proteinExistence type="predicted"/>
<gene>
    <name evidence="2" type="ORF">STRCI_008280</name>
</gene>
<evidence type="ECO:0000256" key="1">
    <source>
        <dbReference type="SAM" id="MobiDB-lite"/>
    </source>
</evidence>
<dbReference type="RefSeq" id="WP_269664155.1">
    <property type="nucleotide sequence ID" value="NZ_CP114413.1"/>
</dbReference>
<organism evidence="2 3">
    <name type="scientific">Streptomyces cinnabarinus</name>
    <dbReference type="NCBI Taxonomy" id="67287"/>
    <lineage>
        <taxon>Bacteria</taxon>
        <taxon>Bacillati</taxon>
        <taxon>Actinomycetota</taxon>
        <taxon>Actinomycetes</taxon>
        <taxon>Kitasatosporales</taxon>
        <taxon>Streptomycetaceae</taxon>
        <taxon>Streptomyces</taxon>
    </lineage>
</organism>